<dbReference type="CDD" id="cd06089">
    <property type="entry name" value="KOW_RPL26"/>
    <property type="match status" value="1"/>
</dbReference>
<keyword evidence="2" id="KW-0687">Ribonucleoprotein</keyword>
<dbReference type="GO" id="GO:1990904">
    <property type="term" value="C:ribonucleoprotein complex"/>
    <property type="evidence" value="ECO:0007669"/>
    <property type="project" value="UniProtKB-KW"/>
</dbReference>
<dbReference type="GO" id="GO:0051213">
    <property type="term" value="F:dioxygenase activity"/>
    <property type="evidence" value="ECO:0007669"/>
    <property type="project" value="InterPro"/>
</dbReference>
<dbReference type="GO" id="GO:0003723">
    <property type="term" value="F:RNA binding"/>
    <property type="evidence" value="ECO:0007669"/>
    <property type="project" value="InterPro"/>
</dbReference>
<dbReference type="InterPro" id="IPR005123">
    <property type="entry name" value="Oxoglu/Fe-dep_dioxygenase_dom"/>
</dbReference>
<dbReference type="AlphaFoldDB" id="A0A4T0H3D8"/>
<dbReference type="SUPFAM" id="SSF51197">
    <property type="entry name" value="Clavaminate synthase-like"/>
    <property type="match status" value="1"/>
</dbReference>
<feature type="domain" description="Fe2OG dioxygenase" evidence="3">
    <location>
        <begin position="512"/>
        <end position="619"/>
    </location>
</feature>
<dbReference type="InterPro" id="IPR027450">
    <property type="entry name" value="AlkB-like"/>
</dbReference>
<dbReference type="GO" id="GO:0006307">
    <property type="term" value="P:DNA alkylation repair"/>
    <property type="evidence" value="ECO:0007669"/>
    <property type="project" value="InterPro"/>
</dbReference>
<proteinExistence type="predicted"/>
<evidence type="ECO:0000256" key="1">
    <source>
        <dbReference type="ARBA" id="ARBA00022980"/>
    </source>
</evidence>
<comment type="caution">
    <text evidence="4">The sequence shown here is derived from an EMBL/GenBank/DDBJ whole genome shotgun (WGS) entry which is preliminary data.</text>
</comment>
<reference evidence="4 5" key="1">
    <citation type="submission" date="2019-03" db="EMBL/GenBank/DDBJ databases">
        <title>Sequencing 23 genomes of Wallemia ichthyophaga.</title>
        <authorList>
            <person name="Gostincar C."/>
        </authorList>
    </citation>
    <scope>NUCLEOTIDE SEQUENCE [LARGE SCALE GENOMIC DNA]</scope>
    <source>
        <strain evidence="4 5">EXF-8621</strain>
    </source>
</reference>
<dbReference type="PROSITE" id="PS51471">
    <property type="entry name" value="FE2OG_OXY"/>
    <property type="match status" value="1"/>
</dbReference>
<dbReference type="InterPro" id="IPR037151">
    <property type="entry name" value="AlkB-like_sf"/>
</dbReference>
<evidence type="ECO:0000313" key="4">
    <source>
        <dbReference type="EMBL" id="TIB09832.1"/>
    </source>
</evidence>
<evidence type="ECO:0000259" key="3">
    <source>
        <dbReference type="PROSITE" id="PS51471"/>
    </source>
</evidence>
<gene>
    <name evidence="4" type="ORF">E3P90_03113</name>
</gene>
<organism evidence="4 5">
    <name type="scientific">Wallemia ichthyophaga</name>
    <dbReference type="NCBI Taxonomy" id="245174"/>
    <lineage>
        <taxon>Eukaryota</taxon>
        <taxon>Fungi</taxon>
        <taxon>Dikarya</taxon>
        <taxon>Basidiomycota</taxon>
        <taxon>Wallemiomycotina</taxon>
        <taxon>Wallemiomycetes</taxon>
        <taxon>Wallemiales</taxon>
        <taxon>Wallemiaceae</taxon>
        <taxon>Wallemia</taxon>
    </lineage>
</organism>
<evidence type="ECO:0000313" key="5">
    <source>
        <dbReference type="Proteomes" id="UP000306954"/>
    </source>
</evidence>
<dbReference type="Gene3D" id="2.60.120.590">
    <property type="entry name" value="Alpha-ketoglutarate-dependent dioxygenase AlkB-like"/>
    <property type="match status" value="1"/>
</dbReference>
<dbReference type="GO" id="GO:0005840">
    <property type="term" value="C:ribosome"/>
    <property type="evidence" value="ECO:0007669"/>
    <property type="project" value="UniProtKB-KW"/>
</dbReference>
<evidence type="ECO:0000256" key="2">
    <source>
        <dbReference type="ARBA" id="ARBA00023274"/>
    </source>
</evidence>
<keyword evidence="1" id="KW-0689">Ribosomal protein</keyword>
<dbReference type="InterPro" id="IPR041988">
    <property type="entry name" value="Ribosomal_uL24_KOW"/>
</dbReference>
<dbReference type="PANTHER" id="PTHR31212">
    <property type="entry name" value="ALPHA-KETOGLUTARATE-DEPENDENT DIOXYGENASE ALKB HOMOLOG 3"/>
    <property type="match status" value="1"/>
</dbReference>
<accession>A0A4T0H3D8</accession>
<sequence length="620" mass="71472">MRQIIPRSVVSRFPKVHLAVERKSRHSVFSNRVFSPGQFVHPHDRIKYWNIVPKDSIRILKGREDIKRDDSGNDVITPVLQVDQFKNRIFPESGVKQKRSVPLSASNPDIRFQSKVKPVHYSNVQLYLGHLPPKNDPQGEQLPTYAVGLRRSKAFVRSKLRLDGTKHQHRLVWKRYATKISPPDRDYDMSKSIPWPTYEKTQRKDYTNKETPEDVLNRVTYTPSPPTKANSRTAYNYILGKKDAGPIEVAIAHELANPHSKHKRAHRYAQKQRKWAYRLEELEKTEKVSGVWNSAAKAQNEARRLWLIERALAKSEQYMVDTQGTPAKRENKRIVREAKKTAKEARRIALLNNLVLNKDGKIFSYRIGYDNGFLLTVMSKKRDGDDSGDDEITITNKKPKNELIIEEISDSGFLAEHRIDGMDGGDMQYKADLFPVEEADELYAQVLNLERYRPTLKIFGKDVIQSRQVAVFAIERERAQMKYSNHDAKVDYPFPAVINRIAKRLREVCGVDFTHCMVNYYADGDTYIGKHSDNLNNQVIATVSLGAVRTMHLSPQTTKAALKVYPHVDVPGRQKLALKLAHGSLFVMQGETQRFWKHEIRKEQKIKTGRISLTFRQIVD</sequence>
<dbReference type="Proteomes" id="UP000306954">
    <property type="component" value="Unassembled WGS sequence"/>
</dbReference>
<dbReference type="InterPro" id="IPR032854">
    <property type="entry name" value="ALKBH3"/>
</dbReference>
<dbReference type="PANTHER" id="PTHR31212:SF4">
    <property type="entry name" value="ALPHA-KETOGLUTARATE-DEPENDENT DIOXYGENASE ALKB HOMOLOG 3"/>
    <property type="match status" value="1"/>
</dbReference>
<name>A0A4T0H3D8_WALIC</name>
<dbReference type="EMBL" id="SPOF01000037">
    <property type="protein sequence ID" value="TIB09832.1"/>
    <property type="molecule type" value="Genomic_DNA"/>
</dbReference>
<protein>
    <recommendedName>
        <fullName evidence="3">Fe2OG dioxygenase domain-containing protein</fullName>
    </recommendedName>
</protein>
<dbReference type="Pfam" id="PF13532">
    <property type="entry name" value="2OG-FeII_Oxy_2"/>
    <property type="match status" value="1"/>
</dbReference>